<keyword evidence="2" id="KW-1185">Reference proteome</keyword>
<reference evidence="2" key="1">
    <citation type="journal article" date="2017" name="Front. Plant Sci.">
        <title>Climate Clever Clovers: New Paradigm to Reduce the Environmental Footprint of Ruminants by Breeding Low Methanogenic Forages Utilizing Haplotype Variation.</title>
        <authorList>
            <person name="Kaur P."/>
            <person name="Appels R."/>
            <person name="Bayer P.E."/>
            <person name="Keeble-Gagnere G."/>
            <person name="Wang J."/>
            <person name="Hirakawa H."/>
            <person name="Shirasawa K."/>
            <person name="Vercoe P."/>
            <person name="Stefanova K."/>
            <person name="Durmic Z."/>
            <person name="Nichols P."/>
            <person name="Revell C."/>
            <person name="Isobe S.N."/>
            <person name="Edwards D."/>
            <person name="Erskine W."/>
        </authorList>
    </citation>
    <scope>NUCLEOTIDE SEQUENCE [LARGE SCALE GENOMIC DNA]</scope>
    <source>
        <strain evidence="2">cv. Daliak</strain>
    </source>
</reference>
<dbReference type="EMBL" id="DF974698">
    <property type="protein sequence ID" value="GAU50148.1"/>
    <property type="molecule type" value="Genomic_DNA"/>
</dbReference>
<dbReference type="Proteomes" id="UP000242715">
    <property type="component" value="Unassembled WGS sequence"/>
</dbReference>
<organism evidence="1 2">
    <name type="scientific">Trifolium subterraneum</name>
    <name type="common">Subterranean clover</name>
    <dbReference type="NCBI Taxonomy" id="3900"/>
    <lineage>
        <taxon>Eukaryota</taxon>
        <taxon>Viridiplantae</taxon>
        <taxon>Streptophyta</taxon>
        <taxon>Embryophyta</taxon>
        <taxon>Tracheophyta</taxon>
        <taxon>Spermatophyta</taxon>
        <taxon>Magnoliopsida</taxon>
        <taxon>eudicotyledons</taxon>
        <taxon>Gunneridae</taxon>
        <taxon>Pentapetalae</taxon>
        <taxon>rosids</taxon>
        <taxon>fabids</taxon>
        <taxon>Fabales</taxon>
        <taxon>Fabaceae</taxon>
        <taxon>Papilionoideae</taxon>
        <taxon>50 kb inversion clade</taxon>
        <taxon>NPAAA clade</taxon>
        <taxon>Hologalegina</taxon>
        <taxon>IRL clade</taxon>
        <taxon>Trifolieae</taxon>
        <taxon>Trifolium</taxon>
    </lineage>
</organism>
<proteinExistence type="predicted"/>
<dbReference type="AlphaFoldDB" id="A0A2Z6P165"/>
<evidence type="ECO:0000313" key="1">
    <source>
        <dbReference type="EMBL" id="GAU50148.1"/>
    </source>
</evidence>
<protein>
    <submittedName>
        <fullName evidence="1">Uncharacterized protein</fullName>
    </submittedName>
</protein>
<dbReference type="OrthoDB" id="1741277at2759"/>
<gene>
    <name evidence="1" type="ORF">TSUD_136200</name>
</gene>
<name>A0A2Z6P165_TRISU</name>
<evidence type="ECO:0000313" key="2">
    <source>
        <dbReference type="Proteomes" id="UP000242715"/>
    </source>
</evidence>
<sequence length="243" mass="28095">MTVVRDQFARLKGTQTNFNLFRKWQTASASLVLEDSSFAQKRVPSPQEEGVYHLFVSDWLLDNYKVWDIAKVQRLFPGYLECSRAPTKLNIYFGIYVEVVSRREYDYINDMWIVKYIVLYGLAANRVFVMCRNEDGATMGRVATLFWSIWHHRNDVIWNDSPSLPNQVGRIAYSSWNDCFVVHHLKHDENHIPAPPTTDRWENPHHGWVKCNVDVAYFEVAAHTVNGGRRGMSALAGHEGSQS</sequence>
<accession>A0A2Z6P165</accession>